<dbReference type="Proteomes" id="UP000078561">
    <property type="component" value="Unassembled WGS sequence"/>
</dbReference>
<sequence length="161" mass="18750">MTTWDRSLGIIENSSLISAFLATDSWKHFNTGQQMFTSPIETFATVCYFRSSIAPIPYHDPPMLARPVANSAHLPLYSLSFLFPPPNLMAPRLADWRYPETMSMRRYHHQKSTSLTVSASTLTSQYNVTSRTLYHYLPHYFPRRSRSHSTIAKWKLRWPYC</sequence>
<evidence type="ECO:0000313" key="2">
    <source>
        <dbReference type="Proteomes" id="UP000078561"/>
    </source>
</evidence>
<dbReference type="AlphaFoldDB" id="A0A168SP05"/>
<gene>
    <name evidence="1" type="primary">ABSGL_14374.1 scaffold 14478</name>
</gene>
<reference evidence="1" key="1">
    <citation type="submission" date="2016-04" db="EMBL/GenBank/DDBJ databases">
        <authorList>
            <person name="Evans L.H."/>
            <person name="Alamgir A."/>
            <person name="Owens N."/>
            <person name="Weber N.D."/>
            <person name="Virtaneva K."/>
            <person name="Barbian K."/>
            <person name="Babar A."/>
            <person name="Rosenke K."/>
        </authorList>
    </citation>
    <scope>NUCLEOTIDE SEQUENCE [LARGE SCALE GENOMIC DNA]</scope>
    <source>
        <strain evidence="1">CBS 101.48</strain>
    </source>
</reference>
<evidence type="ECO:0000313" key="1">
    <source>
        <dbReference type="EMBL" id="SAM08710.1"/>
    </source>
</evidence>
<dbReference type="EMBL" id="LT554917">
    <property type="protein sequence ID" value="SAM08710.1"/>
    <property type="molecule type" value="Genomic_DNA"/>
</dbReference>
<dbReference type="InParanoid" id="A0A168SP05"/>
<name>A0A168SP05_ABSGL</name>
<proteinExistence type="predicted"/>
<accession>A0A168SP05</accession>
<protein>
    <submittedName>
        <fullName evidence="1">Uncharacterized protein</fullName>
    </submittedName>
</protein>
<keyword evidence="2" id="KW-1185">Reference proteome</keyword>
<organism evidence="1">
    <name type="scientific">Absidia glauca</name>
    <name type="common">Pin mould</name>
    <dbReference type="NCBI Taxonomy" id="4829"/>
    <lineage>
        <taxon>Eukaryota</taxon>
        <taxon>Fungi</taxon>
        <taxon>Fungi incertae sedis</taxon>
        <taxon>Mucoromycota</taxon>
        <taxon>Mucoromycotina</taxon>
        <taxon>Mucoromycetes</taxon>
        <taxon>Mucorales</taxon>
        <taxon>Cunninghamellaceae</taxon>
        <taxon>Absidia</taxon>
    </lineage>
</organism>